<dbReference type="PANTHER" id="PTHR22306">
    <property type="entry name" value="CHROMOSOME 7 OPEN READING FRAME 50"/>
    <property type="match status" value="1"/>
</dbReference>
<evidence type="ECO:0000259" key="2">
    <source>
        <dbReference type="Pfam" id="PF10180"/>
    </source>
</evidence>
<protein>
    <recommendedName>
        <fullName evidence="2">WKF domain-containing protein</fullName>
    </recommendedName>
</protein>
<evidence type="ECO:0000256" key="1">
    <source>
        <dbReference type="SAM" id="MobiDB-lite"/>
    </source>
</evidence>
<feature type="compositionally biased region" description="Polar residues" evidence="1">
    <location>
        <begin position="30"/>
        <end position="40"/>
    </location>
</feature>
<sequence length="482" mass="51917">MVDSPASTPRVPAWKRLGLKLKYAKDEAQSPVSTSDNASASKKRSRPTEDHEEGTADHLKKDVTPNKGKSEDKKNKKRKTSQDAAATSDEPATTDKPSQKDKKEKKSEKSSSKEQSPRTSKSKPKPSIVDLAVSTPIKTLKRKKSVSFTPDTKTKDGDQHLIKAWTSSLQQEESSVPSSESAEPATSAVEDANKPSKADLKKAKKEAKRKAKNDAATSTSTAASKAPADAPPFLTYLQQYHADRANWKFNKVKQGTLFDNLFKIQRLPASYDGALRAYLEGLKGDAVRQRLLEQAREILEKTKDEQPKDANADADSDASSTSSSSSSDSTSESSSSGSSSDSDSDSKSDSGSPTPSTTTAAAPADKKTGPKPTKSAARRREERGKDGVSGANASADQQLLLAQRCRAQMILEVLDPKSVQQVHLGKAPKKREGKRKEKQEIESESSDESSDVSSSSEESSSEDDSSSDNDSSSEDTAIEDQT</sequence>
<name>A0ABR1KM18_9PEZI</name>
<organism evidence="3 4">
    <name type="scientific">Phyllosticta citriasiana</name>
    <dbReference type="NCBI Taxonomy" id="595635"/>
    <lineage>
        <taxon>Eukaryota</taxon>
        <taxon>Fungi</taxon>
        <taxon>Dikarya</taxon>
        <taxon>Ascomycota</taxon>
        <taxon>Pezizomycotina</taxon>
        <taxon>Dothideomycetes</taxon>
        <taxon>Dothideomycetes incertae sedis</taxon>
        <taxon>Botryosphaeriales</taxon>
        <taxon>Phyllostictaceae</taxon>
        <taxon>Phyllosticta</taxon>
    </lineage>
</organism>
<accession>A0ABR1KM18</accession>
<feature type="compositionally biased region" description="Low complexity" evidence="1">
    <location>
        <begin position="214"/>
        <end position="231"/>
    </location>
</feature>
<evidence type="ECO:0000313" key="4">
    <source>
        <dbReference type="Proteomes" id="UP001363622"/>
    </source>
</evidence>
<dbReference type="Proteomes" id="UP001363622">
    <property type="component" value="Unassembled WGS sequence"/>
</dbReference>
<comment type="caution">
    <text evidence="3">The sequence shown here is derived from an EMBL/GenBank/DDBJ whole genome shotgun (WGS) entry which is preliminary data.</text>
</comment>
<gene>
    <name evidence="3" type="ORF">IWZ03DRAFT_174580</name>
</gene>
<feature type="compositionally biased region" description="Low complexity" evidence="1">
    <location>
        <begin position="167"/>
        <end position="190"/>
    </location>
</feature>
<reference evidence="3 4" key="1">
    <citation type="submission" date="2024-04" db="EMBL/GenBank/DDBJ databases">
        <title>Phyllosticta paracitricarpa is synonymous to the EU quarantine fungus P. citricarpa based on phylogenomic analyses.</title>
        <authorList>
            <consortium name="Lawrence Berkeley National Laboratory"/>
            <person name="Van Ingen-Buijs V.A."/>
            <person name="Van Westerhoven A.C."/>
            <person name="Haridas S."/>
            <person name="Skiadas P."/>
            <person name="Martin F."/>
            <person name="Groenewald J.Z."/>
            <person name="Crous P.W."/>
            <person name="Seidl M.F."/>
        </authorList>
    </citation>
    <scope>NUCLEOTIDE SEQUENCE [LARGE SCALE GENOMIC DNA]</scope>
    <source>
        <strain evidence="3 4">CBS 123371</strain>
    </source>
</reference>
<feature type="compositionally biased region" description="Low complexity" evidence="1">
    <location>
        <begin position="317"/>
        <end position="341"/>
    </location>
</feature>
<feature type="compositionally biased region" description="Acidic residues" evidence="1">
    <location>
        <begin position="459"/>
        <end position="482"/>
    </location>
</feature>
<feature type="compositionally biased region" description="Basic and acidic residues" evidence="1">
    <location>
        <begin position="191"/>
        <end position="201"/>
    </location>
</feature>
<evidence type="ECO:0000313" key="3">
    <source>
        <dbReference type="EMBL" id="KAK7517542.1"/>
    </source>
</evidence>
<dbReference type="PANTHER" id="PTHR22306:SF2">
    <property type="entry name" value="CHROMOSOME 7 OPEN READING FRAME 50"/>
    <property type="match status" value="1"/>
</dbReference>
<dbReference type="Pfam" id="PF10180">
    <property type="entry name" value="WKF"/>
    <property type="match status" value="1"/>
</dbReference>
<feature type="compositionally biased region" description="Basic and acidic residues" evidence="1">
    <location>
        <begin position="46"/>
        <end position="74"/>
    </location>
</feature>
<feature type="compositionally biased region" description="Basic and acidic residues" evidence="1">
    <location>
        <begin position="97"/>
        <end position="116"/>
    </location>
</feature>
<keyword evidence="4" id="KW-1185">Reference proteome</keyword>
<feature type="domain" description="WKF" evidence="2">
    <location>
        <begin position="235"/>
        <end position="298"/>
    </location>
</feature>
<dbReference type="EMBL" id="JBBPHU010000005">
    <property type="protein sequence ID" value="KAK7517542.1"/>
    <property type="molecule type" value="Genomic_DNA"/>
</dbReference>
<feature type="compositionally biased region" description="Low complexity" evidence="1">
    <location>
        <begin position="349"/>
        <end position="363"/>
    </location>
</feature>
<feature type="region of interest" description="Disordered" evidence="1">
    <location>
        <begin position="22"/>
        <end position="231"/>
    </location>
</feature>
<feature type="compositionally biased region" description="Basic residues" evidence="1">
    <location>
        <begin position="202"/>
        <end position="211"/>
    </location>
</feature>
<dbReference type="InterPro" id="IPR019327">
    <property type="entry name" value="WKF"/>
</dbReference>
<feature type="compositionally biased region" description="Basic and acidic residues" evidence="1">
    <location>
        <begin position="152"/>
        <end position="161"/>
    </location>
</feature>
<feature type="region of interest" description="Disordered" evidence="1">
    <location>
        <begin position="413"/>
        <end position="482"/>
    </location>
</feature>
<proteinExistence type="predicted"/>
<feature type="region of interest" description="Disordered" evidence="1">
    <location>
        <begin position="299"/>
        <end position="393"/>
    </location>
</feature>
<feature type="compositionally biased region" description="Basic and acidic residues" evidence="1">
    <location>
        <begin position="299"/>
        <end position="311"/>
    </location>
</feature>